<comment type="caution">
    <text evidence="2">The sequence shown here is derived from an EMBL/GenBank/DDBJ whole genome shotgun (WGS) entry which is preliminary data.</text>
</comment>
<accession>A0ABW2TP35</accession>
<evidence type="ECO:0000256" key="1">
    <source>
        <dbReference type="SAM" id="MobiDB-lite"/>
    </source>
</evidence>
<organism evidence="2 3">
    <name type="scientific">Actinokineospora soli</name>
    <dbReference type="NCBI Taxonomy" id="1048753"/>
    <lineage>
        <taxon>Bacteria</taxon>
        <taxon>Bacillati</taxon>
        <taxon>Actinomycetota</taxon>
        <taxon>Actinomycetes</taxon>
        <taxon>Pseudonocardiales</taxon>
        <taxon>Pseudonocardiaceae</taxon>
        <taxon>Actinokineospora</taxon>
    </lineage>
</organism>
<name>A0ABW2TP35_9PSEU</name>
<dbReference type="Proteomes" id="UP001596512">
    <property type="component" value="Unassembled WGS sequence"/>
</dbReference>
<reference evidence="3" key="1">
    <citation type="journal article" date="2019" name="Int. J. Syst. Evol. Microbiol.">
        <title>The Global Catalogue of Microorganisms (GCM) 10K type strain sequencing project: providing services to taxonomists for standard genome sequencing and annotation.</title>
        <authorList>
            <consortium name="The Broad Institute Genomics Platform"/>
            <consortium name="The Broad Institute Genome Sequencing Center for Infectious Disease"/>
            <person name="Wu L."/>
            <person name="Ma J."/>
        </authorList>
    </citation>
    <scope>NUCLEOTIDE SEQUENCE [LARGE SCALE GENOMIC DNA]</scope>
    <source>
        <strain evidence="3">JCM 17695</strain>
    </source>
</reference>
<evidence type="ECO:0008006" key="4">
    <source>
        <dbReference type="Google" id="ProtNLM"/>
    </source>
</evidence>
<proteinExistence type="predicted"/>
<evidence type="ECO:0000313" key="3">
    <source>
        <dbReference type="Proteomes" id="UP001596512"/>
    </source>
</evidence>
<sequence length="66" mass="6715">MLDGAGFPARATAPATEAVRLLRDLAADHPDAYLPGLAAALVVLSRTTPPTPSTPPPRPSPSTPDS</sequence>
<dbReference type="EMBL" id="JBHTEY010000004">
    <property type="protein sequence ID" value="MFC7615545.1"/>
    <property type="molecule type" value="Genomic_DNA"/>
</dbReference>
<feature type="region of interest" description="Disordered" evidence="1">
    <location>
        <begin position="45"/>
        <end position="66"/>
    </location>
</feature>
<protein>
    <recommendedName>
        <fullName evidence="4">Tetracycline repressor TetR C-terminal domain-containing protein</fullName>
    </recommendedName>
</protein>
<feature type="compositionally biased region" description="Pro residues" evidence="1">
    <location>
        <begin position="49"/>
        <end position="66"/>
    </location>
</feature>
<keyword evidence="3" id="KW-1185">Reference proteome</keyword>
<evidence type="ECO:0000313" key="2">
    <source>
        <dbReference type="EMBL" id="MFC7615545.1"/>
    </source>
</evidence>
<gene>
    <name evidence="2" type="ORF">ACFQV2_20620</name>
</gene>